<dbReference type="SUPFAM" id="SSF54909">
    <property type="entry name" value="Dimeric alpha+beta barrel"/>
    <property type="match status" value="1"/>
</dbReference>
<dbReference type="Gene3D" id="3.30.70.1060">
    <property type="entry name" value="Dimeric alpha+beta barrel"/>
    <property type="match status" value="1"/>
</dbReference>
<evidence type="ECO:0000259" key="2">
    <source>
        <dbReference type="Pfam" id="PF03795"/>
    </source>
</evidence>
<accession>A0A4Q1C3Z9</accession>
<comment type="similarity">
    <text evidence="1">Belongs to the YciI family.</text>
</comment>
<dbReference type="PANTHER" id="PTHR35174:SF3">
    <property type="entry name" value="BLL7171 PROTEIN"/>
    <property type="match status" value="1"/>
</dbReference>
<sequence length="120" mass="12841">MSTPSPSFMFIFREPVTASGQAPVETPESFQRWLDWVGRLRAQGQYVGGDPLEPAPGGVLRGKQTVSVTDGPYAEAKEIVGGYMVIRAGSLAEAMTIARECPGLPDGGSVEVRQVMPVME</sequence>
<reference evidence="3 4" key="1">
    <citation type="submission" date="2019-01" db="EMBL/GenBank/DDBJ databases">
        <title>Lacunisphaera sp. strain TWA-58.</title>
        <authorList>
            <person name="Chen W.-M."/>
        </authorList>
    </citation>
    <scope>NUCLEOTIDE SEQUENCE [LARGE SCALE GENOMIC DNA]</scope>
    <source>
        <strain evidence="3 4">TWA-58</strain>
    </source>
</reference>
<feature type="domain" description="YCII-related" evidence="2">
    <location>
        <begin position="32"/>
        <end position="117"/>
    </location>
</feature>
<dbReference type="EMBL" id="SDHX01000002">
    <property type="protein sequence ID" value="RXK53124.1"/>
    <property type="molecule type" value="Genomic_DNA"/>
</dbReference>
<name>A0A4Q1C3Z9_9BACT</name>
<evidence type="ECO:0000313" key="3">
    <source>
        <dbReference type="EMBL" id="RXK53124.1"/>
    </source>
</evidence>
<dbReference type="Pfam" id="PF03795">
    <property type="entry name" value="YCII"/>
    <property type="match status" value="1"/>
</dbReference>
<dbReference type="AlphaFoldDB" id="A0A4Q1C3Z9"/>
<gene>
    <name evidence="3" type="ORF">ESB00_15560</name>
</gene>
<dbReference type="RefSeq" id="WP_129048712.1">
    <property type="nucleotide sequence ID" value="NZ_SDHX01000002.1"/>
</dbReference>
<proteinExistence type="inferred from homology"/>
<evidence type="ECO:0000313" key="4">
    <source>
        <dbReference type="Proteomes" id="UP000290218"/>
    </source>
</evidence>
<dbReference type="OrthoDB" id="3782166at2"/>
<dbReference type="Proteomes" id="UP000290218">
    <property type="component" value="Unassembled WGS sequence"/>
</dbReference>
<dbReference type="InterPro" id="IPR005545">
    <property type="entry name" value="YCII"/>
</dbReference>
<organism evidence="3 4">
    <name type="scientific">Oleiharenicola lentus</name>
    <dbReference type="NCBI Taxonomy" id="2508720"/>
    <lineage>
        <taxon>Bacteria</taxon>
        <taxon>Pseudomonadati</taxon>
        <taxon>Verrucomicrobiota</taxon>
        <taxon>Opitutia</taxon>
        <taxon>Opitutales</taxon>
        <taxon>Opitutaceae</taxon>
        <taxon>Oleiharenicola</taxon>
    </lineage>
</organism>
<comment type="caution">
    <text evidence="3">The sequence shown here is derived from an EMBL/GenBank/DDBJ whole genome shotgun (WGS) entry which is preliminary data.</text>
</comment>
<evidence type="ECO:0000256" key="1">
    <source>
        <dbReference type="ARBA" id="ARBA00007689"/>
    </source>
</evidence>
<dbReference type="PANTHER" id="PTHR35174">
    <property type="entry name" value="BLL7171 PROTEIN-RELATED"/>
    <property type="match status" value="1"/>
</dbReference>
<protein>
    <submittedName>
        <fullName evidence="3">Transcription initiation protein</fullName>
    </submittedName>
</protein>
<dbReference type="InterPro" id="IPR011008">
    <property type="entry name" value="Dimeric_a/b-barrel"/>
</dbReference>
<keyword evidence="4" id="KW-1185">Reference proteome</keyword>